<keyword evidence="1" id="KW-0472">Membrane</keyword>
<dbReference type="InterPro" id="IPR025635">
    <property type="entry name" value="DUF4293"/>
</dbReference>
<evidence type="ECO:0000256" key="1">
    <source>
        <dbReference type="SAM" id="Phobius"/>
    </source>
</evidence>
<dbReference type="RefSeq" id="WP_231008607.1">
    <property type="nucleotide sequence ID" value="NZ_JAJNEC010000008.1"/>
</dbReference>
<reference evidence="2 3" key="1">
    <citation type="submission" date="2021-11" db="EMBL/GenBank/DDBJ databases">
        <title>Genomic of Niabella pedocola.</title>
        <authorList>
            <person name="Wu T."/>
        </authorList>
    </citation>
    <scope>NUCLEOTIDE SEQUENCE [LARGE SCALE GENOMIC DNA]</scope>
    <source>
        <strain evidence="2 3">JCM 31011</strain>
    </source>
</reference>
<dbReference type="Proteomes" id="UP001199816">
    <property type="component" value="Unassembled WGS sequence"/>
</dbReference>
<keyword evidence="1" id="KW-1133">Transmembrane helix</keyword>
<accession>A0ABS8Q0E9</accession>
<dbReference type="EMBL" id="JAJNEC010000008">
    <property type="protein sequence ID" value="MCD2426017.1"/>
    <property type="molecule type" value="Genomic_DNA"/>
</dbReference>
<keyword evidence="3" id="KW-1185">Reference proteome</keyword>
<feature type="transmembrane region" description="Helical" evidence="1">
    <location>
        <begin position="100"/>
        <end position="121"/>
    </location>
</feature>
<name>A0ABS8Q0E9_9BACT</name>
<gene>
    <name evidence="2" type="ORF">LQ567_24750</name>
</gene>
<evidence type="ECO:0000313" key="2">
    <source>
        <dbReference type="EMBL" id="MCD2426017.1"/>
    </source>
</evidence>
<keyword evidence="1" id="KW-0812">Transmembrane</keyword>
<feature type="transmembrane region" description="Helical" evidence="1">
    <location>
        <begin position="74"/>
        <end position="94"/>
    </location>
</feature>
<feature type="transmembrane region" description="Helical" evidence="1">
    <location>
        <begin position="46"/>
        <end position="67"/>
    </location>
</feature>
<organism evidence="2 3">
    <name type="scientific">Niabella pedocola</name>
    <dbReference type="NCBI Taxonomy" id="1752077"/>
    <lineage>
        <taxon>Bacteria</taxon>
        <taxon>Pseudomonadati</taxon>
        <taxon>Bacteroidota</taxon>
        <taxon>Chitinophagia</taxon>
        <taxon>Chitinophagales</taxon>
        <taxon>Chitinophagaceae</taxon>
        <taxon>Niabella</taxon>
    </lineage>
</organism>
<evidence type="ECO:0000313" key="3">
    <source>
        <dbReference type="Proteomes" id="UP001199816"/>
    </source>
</evidence>
<proteinExistence type="predicted"/>
<comment type="caution">
    <text evidence="2">The sequence shown here is derived from an EMBL/GenBank/DDBJ whole genome shotgun (WGS) entry which is preliminary data.</text>
</comment>
<dbReference type="Pfam" id="PF14126">
    <property type="entry name" value="DUF4293"/>
    <property type="match status" value="1"/>
</dbReference>
<sequence>MIQRKQTLWLLLSVICAGLTFKFPFYNGTVTGTEGLAGATMNAASNIWLTLLTGFIAALGLITIFLYKDRKLQLRLTFLGLVAAVGLIALYFSYMKEFQTGGIAITALLSLLVVVGFFFALKGIRRDQKLIRNLDRLR</sequence>
<protein>
    <submittedName>
        <fullName evidence="2">DUF4293 domain-containing protein</fullName>
    </submittedName>
</protein>